<dbReference type="EMBL" id="BANC01000021">
    <property type="protein sequence ID" value="GAN79469.1"/>
    <property type="molecule type" value="Genomic_DNA"/>
</dbReference>
<name>A0A0D6PF32_9PROT</name>
<sequence length="280" mass="29788">MNHLLIFGLGYSGRAIAKAAVAAGWQVSATTRGQIHPEPGVTLLPFAHAAPAIASASHILSTAAPDETGDPVLARYHAALKASSAVWLGYLSTTGVYGNANGGWVDEETSPNPGSTRTQRRVGAEHGWAALGKPLAIFRLAGIYGPGRSMLDDLKAGQGRHVVKPGHLFGRIHREDIAQGVLAAIRQTATGIFNFSDDEPAAPADVVQEAARLLGIKPPPPMPYEQAIKTMSPMALSFWAENRKVSAEKTKSRLGLAWRYPTYREGLAAILNEERANSLS</sequence>
<feature type="region of interest" description="Disordered" evidence="2">
    <location>
        <begin position="102"/>
        <end position="121"/>
    </location>
</feature>
<evidence type="ECO:0000256" key="1">
    <source>
        <dbReference type="ARBA" id="ARBA00023027"/>
    </source>
</evidence>
<protein>
    <submittedName>
        <fullName evidence="3">NAD dependent epimerase/dehydratase</fullName>
    </submittedName>
</protein>
<proteinExistence type="predicted"/>
<keyword evidence="4" id="KW-1185">Reference proteome</keyword>
<dbReference type="CDD" id="cd05266">
    <property type="entry name" value="SDR_a4"/>
    <property type="match status" value="1"/>
</dbReference>
<dbReference type="OrthoDB" id="9808276at2"/>
<dbReference type="STRING" id="1120923.SAMN02746095_00557"/>
<organism evidence="3 4">
    <name type="scientific">Acidocella aminolytica 101 = DSM 11237</name>
    <dbReference type="NCBI Taxonomy" id="1120923"/>
    <lineage>
        <taxon>Bacteria</taxon>
        <taxon>Pseudomonadati</taxon>
        <taxon>Pseudomonadota</taxon>
        <taxon>Alphaproteobacteria</taxon>
        <taxon>Acetobacterales</taxon>
        <taxon>Acidocellaceae</taxon>
        <taxon>Acidocella</taxon>
    </lineage>
</organism>
<dbReference type="PANTHER" id="PTHR43574">
    <property type="entry name" value="EPIMERASE-RELATED"/>
    <property type="match status" value="1"/>
</dbReference>
<evidence type="ECO:0000256" key="2">
    <source>
        <dbReference type="SAM" id="MobiDB-lite"/>
    </source>
</evidence>
<dbReference type="InterPro" id="IPR036291">
    <property type="entry name" value="NAD(P)-bd_dom_sf"/>
</dbReference>
<reference evidence="3 4" key="1">
    <citation type="submission" date="2012-11" db="EMBL/GenBank/DDBJ databases">
        <title>Whole genome sequence of Acidocella aminolytica 101 = DSM 11237.</title>
        <authorList>
            <person name="Azuma Y."/>
            <person name="Higashiura N."/>
            <person name="Hirakawa H."/>
            <person name="Matsushita K."/>
        </authorList>
    </citation>
    <scope>NUCLEOTIDE SEQUENCE [LARGE SCALE GENOMIC DNA]</scope>
    <source>
        <strain evidence="4">101 / DSM 11237</strain>
    </source>
</reference>
<keyword evidence="1" id="KW-0520">NAD</keyword>
<accession>A0A0D6PF32</accession>
<dbReference type="Gene3D" id="3.40.50.720">
    <property type="entry name" value="NAD(P)-binding Rossmann-like Domain"/>
    <property type="match status" value="1"/>
</dbReference>
<comment type="caution">
    <text evidence="3">The sequence shown here is derived from an EMBL/GenBank/DDBJ whole genome shotgun (WGS) entry which is preliminary data.</text>
</comment>
<dbReference type="SUPFAM" id="SSF51735">
    <property type="entry name" value="NAD(P)-binding Rossmann-fold domains"/>
    <property type="match status" value="1"/>
</dbReference>
<dbReference type="AlphaFoldDB" id="A0A0D6PF32"/>
<dbReference type="RefSeq" id="WP_048877922.1">
    <property type="nucleotide sequence ID" value="NZ_BANC01000021.1"/>
</dbReference>
<evidence type="ECO:0000313" key="4">
    <source>
        <dbReference type="Proteomes" id="UP000032668"/>
    </source>
</evidence>
<evidence type="ECO:0000313" key="3">
    <source>
        <dbReference type="EMBL" id="GAN79469.1"/>
    </source>
</evidence>
<dbReference type="Proteomes" id="UP000032668">
    <property type="component" value="Unassembled WGS sequence"/>
</dbReference>
<gene>
    <name evidence="3" type="ORF">Aam_021_057</name>
</gene>